<proteinExistence type="predicted"/>
<accession>A0A3R9Q1C6</accession>
<comment type="caution">
    <text evidence="2">The sequence shown here is derived from an EMBL/GenBank/DDBJ whole genome shotgun (WGS) entry which is preliminary data.</text>
</comment>
<dbReference type="AlphaFoldDB" id="A0A3R9Q1C6"/>
<gene>
    <name evidence="2" type="ORF">EI291_00555</name>
</gene>
<dbReference type="EMBL" id="RWIT01000001">
    <property type="protein sequence ID" value="RSK50844.1"/>
    <property type="molecule type" value="Genomic_DNA"/>
</dbReference>
<feature type="chain" id="PRO_5018622715" evidence="1">
    <location>
        <begin position="21"/>
        <end position="152"/>
    </location>
</feature>
<keyword evidence="3" id="KW-1185">Reference proteome</keyword>
<sequence>MRVLRPLLFFLCFGPLGAAAQPEPIGPWQLVRKVAQAPATLPALPLKEAHRTLGGARQQFRQGLPAGAQLYVVARALNEAATPELLVVRVLGWQGPTLKGQIMRTETAAQSAPIELPESAVQDWLLLYTTGREEGNYLGKYWDLEERLAGQE</sequence>
<dbReference type="OrthoDB" id="881662at2"/>
<dbReference type="RefSeq" id="WP_125417323.1">
    <property type="nucleotide sequence ID" value="NZ_RWIT01000001.1"/>
</dbReference>
<evidence type="ECO:0000313" key="3">
    <source>
        <dbReference type="Proteomes" id="UP000273500"/>
    </source>
</evidence>
<evidence type="ECO:0000313" key="2">
    <source>
        <dbReference type="EMBL" id="RSK50844.1"/>
    </source>
</evidence>
<feature type="signal peptide" evidence="1">
    <location>
        <begin position="1"/>
        <end position="20"/>
    </location>
</feature>
<evidence type="ECO:0000256" key="1">
    <source>
        <dbReference type="SAM" id="SignalP"/>
    </source>
</evidence>
<organism evidence="2 3">
    <name type="scientific">Hymenobacter rigui</name>
    <dbReference type="NCBI Taxonomy" id="334424"/>
    <lineage>
        <taxon>Bacteria</taxon>
        <taxon>Pseudomonadati</taxon>
        <taxon>Bacteroidota</taxon>
        <taxon>Cytophagia</taxon>
        <taxon>Cytophagales</taxon>
        <taxon>Hymenobacteraceae</taxon>
        <taxon>Hymenobacter</taxon>
    </lineage>
</organism>
<dbReference type="Proteomes" id="UP000273500">
    <property type="component" value="Unassembled WGS sequence"/>
</dbReference>
<reference evidence="2 3" key="1">
    <citation type="submission" date="2018-12" db="EMBL/GenBank/DDBJ databases">
        <authorList>
            <person name="Feng G."/>
            <person name="Zhu H."/>
        </authorList>
    </citation>
    <scope>NUCLEOTIDE SEQUENCE [LARGE SCALE GENOMIC DNA]</scope>
    <source>
        <strain evidence="2 3">KCTC 12533</strain>
    </source>
</reference>
<keyword evidence="1" id="KW-0732">Signal</keyword>
<protein>
    <submittedName>
        <fullName evidence="2">Uncharacterized protein</fullName>
    </submittedName>
</protein>
<name>A0A3R9Q1C6_9BACT</name>